<dbReference type="PANTHER" id="PTHR46429">
    <property type="entry name" value="23S RRNA (GUANOSINE-2'-O-)-METHYLTRANSFERASE RLMB"/>
    <property type="match status" value="1"/>
</dbReference>
<dbReference type="FunCoup" id="F5YA40">
    <property type="interactions" value="319"/>
</dbReference>
<keyword evidence="5" id="KW-1185">Reference proteome</keyword>
<feature type="domain" description="RNA 2-O ribose methyltransferase substrate binding" evidence="3">
    <location>
        <begin position="3"/>
        <end position="74"/>
    </location>
</feature>
<dbReference type="EMBL" id="CP001841">
    <property type="protein sequence ID" value="AEF81476.1"/>
    <property type="molecule type" value="Genomic_DNA"/>
</dbReference>
<dbReference type="GO" id="GO:0008173">
    <property type="term" value="F:RNA methyltransferase activity"/>
    <property type="evidence" value="ECO:0007669"/>
    <property type="project" value="InterPro"/>
</dbReference>
<protein>
    <submittedName>
        <fullName evidence="4">RNA methyltransferase, TrmH family, group 3</fullName>
    </submittedName>
</protein>
<dbReference type="SUPFAM" id="SSF55315">
    <property type="entry name" value="L30e-like"/>
    <property type="match status" value="1"/>
</dbReference>
<dbReference type="GO" id="GO:0005829">
    <property type="term" value="C:cytosol"/>
    <property type="evidence" value="ECO:0007669"/>
    <property type="project" value="TreeGrafter"/>
</dbReference>
<dbReference type="HOGENOM" id="CLU_021322_0_1_12"/>
<dbReference type="InterPro" id="IPR013123">
    <property type="entry name" value="SpoU_subst-bd"/>
</dbReference>
<keyword evidence="2 4" id="KW-0808">Transferase</keyword>
<proteinExistence type="predicted"/>
<dbReference type="GO" id="GO:0006396">
    <property type="term" value="P:RNA processing"/>
    <property type="evidence" value="ECO:0007669"/>
    <property type="project" value="InterPro"/>
</dbReference>
<reference evidence="5" key="1">
    <citation type="submission" date="2009-12" db="EMBL/GenBank/DDBJ databases">
        <title>Complete sequence of Treponema azotonutricium strain ZAS-9.</title>
        <authorList>
            <person name="Tetu S.G."/>
            <person name="Matson E."/>
            <person name="Ren Q."/>
            <person name="Seshadri R."/>
            <person name="Elbourne L."/>
            <person name="Hassan K.A."/>
            <person name="Durkin A."/>
            <person name="Radune D."/>
            <person name="Mohamoud Y."/>
            <person name="Shay R."/>
            <person name="Jin S."/>
            <person name="Zhang X."/>
            <person name="Lucey K."/>
            <person name="Ballor N.R."/>
            <person name="Ottesen E."/>
            <person name="Rosenthal R."/>
            <person name="Allen A."/>
            <person name="Leadbetter J.R."/>
            <person name="Paulsen I.T."/>
        </authorList>
    </citation>
    <scope>NUCLEOTIDE SEQUENCE [LARGE SCALE GENOMIC DNA]</scope>
    <source>
        <strain evidence="5">ATCC BAA-888 / DSM 13862 / ZAS-9</strain>
    </source>
</reference>
<dbReference type="OrthoDB" id="9794400at2"/>
<dbReference type="AlphaFoldDB" id="F5YA40"/>
<evidence type="ECO:0000256" key="2">
    <source>
        <dbReference type="ARBA" id="ARBA00022679"/>
    </source>
</evidence>
<keyword evidence="1 4" id="KW-0489">Methyltransferase</keyword>
<dbReference type="Pfam" id="PF08032">
    <property type="entry name" value="SpoU_sub_bind"/>
    <property type="match status" value="1"/>
</dbReference>
<dbReference type="SUPFAM" id="SSF75217">
    <property type="entry name" value="alpha/beta knot"/>
    <property type="match status" value="1"/>
</dbReference>
<sequence length="242" mass="26117">MIYLSGFHAIEERIKSGRACGPLLVAKAGPRARELSDLAAEKKIRIDRVGTADLDRLAPDHRGVVLEVDEPSAGADITLEEFLAGLGDRKEALAVVLDEITDPHNYGAILRSCDQFGVDIVITRNRRIAKHAEVISKTSAGASAWVPSAETANLPRAVEDLKQAGFWIYGADMGGESSWDKDLKGRTALIFGGEGTGISRLLRENCDALISIPSLGRIDSLNVSVAAGILLYEVTRQKKKKK</sequence>
<dbReference type="Pfam" id="PF00588">
    <property type="entry name" value="SpoU_methylase"/>
    <property type="match status" value="1"/>
</dbReference>
<dbReference type="KEGG" id="taz:TREAZ_2021"/>
<dbReference type="Gene3D" id="3.30.1330.30">
    <property type="match status" value="1"/>
</dbReference>
<name>F5YA40_LEAAZ</name>
<dbReference type="STRING" id="545695.TREAZ_2021"/>
<reference evidence="4 5" key="2">
    <citation type="journal article" date="2011" name="ISME J.">
        <title>RNA-seq reveals cooperative metabolic interactions between two termite-gut spirochete species in co-culture.</title>
        <authorList>
            <person name="Rosenthal A.Z."/>
            <person name="Matson E.G."/>
            <person name="Eldar A."/>
            <person name="Leadbetter J.R."/>
        </authorList>
    </citation>
    <scope>NUCLEOTIDE SEQUENCE [LARGE SCALE GENOMIC DNA]</scope>
    <source>
        <strain evidence="5">ATCC BAA-888 / DSM 13862 / ZAS-9</strain>
    </source>
</reference>
<evidence type="ECO:0000313" key="5">
    <source>
        <dbReference type="Proteomes" id="UP000009222"/>
    </source>
</evidence>
<evidence type="ECO:0000259" key="3">
    <source>
        <dbReference type="SMART" id="SM00967"/>
    </source>
</evidence>
<evidence type="ECO:0000313" key="4">
    <source>
        <dbReference type="EMBL" id="AEF81476.1"/>
    </source>
</evidence>
<dbReference type="InterPro" id="IPR029026">
    <property type="entry name" value="tRNA_m1G_MTases_N"/>
</dbReference>
<dbReference type="InterPro" id="IPR029064">
    <property type="entry name" value="Ribosomal_eL30-like_sf"/>
</dbReference>
<dbReference type="GO" id="GO:0032259">
    <property type="term" value="P:methylation"/>
    <property type="evidence" value="ECO:0007669"/>
    <property type="project" value="UniProtKB-KW"/>
</dbReference>
<dbReference type="Proteomes" id="UP000009222">
    <property type="component" value="Chromosome"/>
</dbReference>
<dbReference type="PANTHER" id="PTHR46429:SF1">
    <property type="entry name" value="23S RRNA (GUANOSINE-2'-O-)-METHYLTRANSFERASE RLMB"/>
    <property type="match status" value="1"/>
</dbReference>
<dbReference type="Gene3D" id="3.40.1280.10">
    <property type="match status" value="1"/>
</dbReference>
<dbReference type="NCBIfam" id="TIGR00186">
    <property type="entry name" value="rRNA_methyl_3"/>
    <property type="match status" value="1"/>
</dbReference>
<accession>F5YA40</accession>
<dbReference type="eggNOG" id="COG0566">
    <property type="taxonomic scope" value="Bacteria"/>
</dbReference>
<organism evidence="4 5">
    <name type="scientific">Leadbettera azotonutricia (strain ATCC BAA-888 / DSM 13862 / ZAS-9)</name>
    <name type="common">Treponema azotonutricium</name>
    <dbReference type="NCBI Taxonomy" id="545695"/>
    <lineage>
        <taxon>Bacteria</taxon>
        <taxon>Pseudomonadati</taxon>
        <taxon>Spirochaetota</taxon>
        <taxon>Spirochaetia</taxon>
        <taxon>Spirochaetales</taxon>
        <taxon>Breznakiellaceae</taxon>
        <taxon>Leadbettera</taxon>
    </lineage>
</organism>
<dbReference type="SMART" id="SM00967">
    <property type="entry name" value="SpoU_sub_bind"/>
    <property type="match status" value="1"/>
</dbReference>
<evidence type="ECO:0000256" key="1">
    <source>
        <dbReference type="ARBA" id="ARBA00022603"/>
    </source>
</evidence>
<dbReference type="InterPro" id="IPR001537">
    <property type="entry name" value="SpoU_MeTrfase"/>
</dbReference>
<dbReference type="InterPro" id="IPR029028">
    <property type="entry name" value="Alpha/beta_knot_MTases"/>
</dbReference>
<dbReference type="GO" id="GO:0003723">
    <property type="term" value="F:RNA binding"/>
    <property type="evidence" value="ECO:0007669"/>
    <property type="project" value="InterPro"/>
</dbReference>
<gene>
    <name evidence="4" type="ordered locus">TREAZ_2021</name>
</gene>
<dbReference type="InterPro" id="IPR004441">
    <property type="entry name" value="rRNA_MeTrfase_TrmH"/>
</dbReference>
<dbReference type="InParanoid" id="F5YA40"/>
<dbReference type="CDD" id="cd18103">
    <property type="entry name" value="SpoU-like_RlmB"/>
    <property type="match status" value="1"/>
</dbReference>